<sequence>MKKIFFIAIVFIVSTVAVFAQKTLKTYSGEMTKPTDILGKLIKYGNKTGSGTYVYYELPDGQRVKHGKFEFNYRYNDYYTVSGTYIDGKKEGVWTFIERGSSTKKIIDNASITYKDDKPNGSFTCNVYGFLDAINCTGTMKNGHYKGQITIKTPHSEGTIKGNFNDDGWAHGEWIIERKKGVPIRQKIEYFEGLLLKVINFDLSNGDMTVLYELPQAEIEEIKNTFNPTDSTFKIAGEQYKRIQVNSGEDDIDTKLFPNTWGGKTLVSMFNGNEPSIDSFIPLVNGFATKEIDNNWRIAKHREELQKKEEEEYQRRLKLEEDNRKIEERRQADLQEHQERIQRLEDLHKIVLSNDESITSLYSRENSPARLLLGDFVNKIKKYDIFNAYKIVYENVDDNDEANLKEMLEIQEIVMQLADKKTKEVEKALAGIANEMEPIHPYRKNRDTKEFVRFFKEEALDLCK</sequence>
<dbReference type="AlphaFoldDB" id="A0A098C0J3"/>
<keyword evidence="1" id="KW-0175">Coiled coil</keyword>
<reference evidence="2 3" key="1">
    <citation type="submission" date="2014-08" db="EMBL/GenBank/DDBJ databases">
        <authorList>
            <person name="Wibberg D."/>
        </authorList>
    </citation>
    <scope>NUCLEOTIDE SEQUENCE [LARGE SCALE GENOMIC DNA]</scope>
    <source>
        <strain evidence="3">ING2-E5B</strain>
    </source>
</reference>
<dbReference type="EMBL" id="LN515532">
    <property type="protein sequence ID" value="CEA16444.1"/>
    <property type="molecule type" value="Genomic_DNA"/>
</dbReference>
<name>A0A098C0J3_9BACT</name>
<gene>
    <name evidence="2" type="ORF">ING2E5B_1698</name>
</gene>
<evidence type="ECO:0000313" key="3">
    <source>
        <dbReference type="Proteomes" id="UP000032417"/>
    </source>
</evidence>
<feature type="coiled-coil region" evidence="1">
    <location>
        <begin position="302"/>
        <end position="354"/>
    </location>
</feature>
<dbReference type="STRING" id="1562970.ING2E5B_1698"/>
<accession>A0A098C0J3</accession>
<dbReference type="HOGENOM" id="CLU_589059_0_0_10"/>
<dbReference type="OrthoDB" id="1096956at2"/>
<dbReference type="KEGG" id="pbt:ING2E5B_1698"/>
<dbReference type="Proteomes" id="UP000032417">
    <property type="component" value="Chromosome 1"/>
</dbReference>
<keyword evidence="3" id="KW-1185">Reference proteome</keyword>
<proteinExistence type="predicted"/>
<evidence type="ECO:0000313" key="2">
    <source>
        <dbReference type="EMBL" id="CEA16444.1"/>
    </source>
</evidence>
<protein>
    <submittedName>
        <fullName evidence="2">Putative secreted protein</fullName>
    </submittedName>
</protein>
<organism evidence="2 3">
    <name type="scientific">Fermentimonas caenicola</name>
    <dbReference type="NCBI Taxonomy" id="1562970"/>
    <lineage>
        <taxon>Bacteria</taxon>
        <taxon>Pseudomonadati</taxon>
        <taxon>Bacteroidota</taxon>
        <taxon>Bacteroidia</taxon>
        <taxon>Bacteroidales</taxon>
        <taxon>Dysgonomonadaceae</taxon>
        <taxon>Fermentimonas</taxon>
    </lineage>
</organism>
<evidence type="ECO:0000256" key="1">
    <source>
        <dbReference type="SAM" id="Coils"/>
    </source>
</evidence>